<dbReference type="Pfam" id="PF05553">
    <property type="entry name" value="DUF761"/>
    <property type="match status" value="1"/>
</dbReference>
<protein>
    <submittedName>
        <fullName evidence="2">DUF761 domain-containing protein</fullName>
    </submittedName>
</protein>
<comment type="caution">
    <text evidence="2">The sequence shown here is derived from an EMBL/GenBank/DDBJ whole genome shotgun (WGS) entry which is preliminary data.</text>
</comment>
<evidence type="ECO:0000256" key="1">
    <source>
        <dbReference type="SAM" id="Phobius"/>
    </source>
</evidence>
<feature type="transmembrane region" description="Helical" evidence="1">
    <location>
        <begin position="27"/>
        <end position="47"/>
    </location>
</feature>
<keyword evidence="1" id="KW-0472">Membrane</keyword>
<gene>
    <name evidence="2" type="ORF">CFOL_v3_32598</name>
</gene>
<dbReference type="OrthoDB" id="680761at2759"/>
<organism evidence="2 3">
    <name type="scientific">Cephalotus follicularis</name>
    <name type="common">Albany pitcher plant</name>
    <dbReference type="NCBI Taxonomy" id="3775"/>
    <lineage>
        <taxon>Eukaryota</taxon>
        <taxon>Viridiplantae</taxon>
        <taxon>Streptophyta</taxon>
        <taxon>Embryophyta</taxon>
        <taxon>Tracheophyta</taxon>
        <taxon>Spermatophyta</taxon>
        <taxon>Magnoliopsida</taxon>
        <taxon>eudicotyledons</taxon>
        <taxon>Gunneridae</taxon>
        <taxon>Pentapetalae</taxon>
        <taxon>rosids</taxon>
        <taxon>fabids</taxon>
        <taxon>Oxalidales</taxon>
        <taxon>Cephalotaceae</taxon>
        <taxon>Cephalotus</taxon>
    </lineage>
</organism>
<dbReference type="Proteomes" id="UP000187406">
    <property type="component" value="Unassembled WGS sequence"/>
</dbReference>
<dbReference type="PANTHER" id="PTHR35997:SF6">
    <property type="entry name" value="COTTON FIBER PROTEIN"/>
    <property type="match status" value="1"/>
</dbReference>
<dbReference type="AlphaFoldDB" id="A0A1Q3D9Q8"/>
<dbReference type="InterPro" id="IPR008480">
    <property type="entry name" value="DUF761_pln"/>
</dbReference>
<feature type="transmembrane region" description="Helical" evidence="1">
    <location>
        <begin position="59"/>
        <end position="78"/>
    </location>
</feature>
<accession>A0A1Q3D9Q8</accession>
<keyword evidence="1" id="KW-0812">Transmembrane</keyword>
<dbReference type="PANTHER" id="PTHR35997">
    <property type="entry name" value="COTTON FIBER PROTEIN-RELATED"/>
    <property type="match status" value="1"/>
</dbReference>
<reference evidence="3" key="1">
    <citation type="submission" date="2016-04" db="EMBL/GenBank/DDBJ databases">
        <title>Cephalotus genome sequencing.</title>
        <authorList>
            <person name="Fukushima K."/>
            <person name="Hasebe M."/>
            <person name="Fang X."/>
        </authorList>
    </citation>
    <scope>NUCLEOTIDE SEQUENCE [LARGE SCALE GENOMIC DNA]</scope>
    <source>
        <strain evidence="3">cv. St1</strain>
    </source>
</reference>
<dbReference type="EMBL" id="BDDD01005301">
    <property type="protein sequence ID" value="GAV89179.1"/>
    <property type="molecule type" value="Genomic_DNA"/>
</dbReference>
<evidence type="ECO:0000313" key="2">
    <source>
        <dbReference type="EMBL" id="GAV89179.1"/>
    </source>
</evidence>
<evidence type="ECO:0000313" key="3">
    <source>
        <dbReference type="Proteomes" id="UP000187406"/>
    </source>
</evidence>
<proteinExistence type="predicted"/>
<keyword evidence="3" id="KW-1185">Reference proteome</keyword>
<sequence>MAKAAPFIFENQINAYKSNDYPQKAKGMSFAFVFSIFIFISIFYIINISPSTLLNNHKFWFFISNTLILIIAADYGTFSSCKQKRDLYKEYMINSQARNTSSFGPKYQEILEKNIPKEDIDDLLDKKEVIVQKKQVAANFMDIVINSEFDIQEKMLEHAPKIESECCDKKNIKSRNHGRSKFDKGKSYNNIFYISEAENNESRKEDNEFSNMSSEELNRRVEEFIERCNRQIRLQNATTYQRI</sequence>
<dbReference type="InParanoid" id="A0A1Q3D9Q8"/>
<keyword evidence="1" id="KW-1133">Transmembrane helix</keyword>
<name>A0A1Q3D9Q8_CEPFO</name>